<keyword evidence="1" id="KW-0863">Zinc-finger</keyword>
<evidence type="ECO:0000313" key="5">
    <source>
        <dbReference type="Proteomes" id="UP000652761"/>
    </source>
</evidence>
<organism evidence="4 5">
    <name type="scientific">Colocasia esculenta</name>
    <name type="common">Wild taro</name>
    <name type="synonym">Arum esculentum</name>
    <dbReference type="NCBI Taxonomy" id="4460"/>
    <lineage>
        <taxon>Eukaryota</taxon>
        <taxon>Viridiplantae</taxon>
        <taxon>Streptophyta</taxon>
        <taxon>Embryophyta</taxon>
        <taxon>Tracheophyta</taxon>
        <taxon>Spermatophyta</taxon>
        <taxon>Magnoliopsida</taxon>
        <taxon>Liliopsida</taxon>
        <taxon>Araceae</taxon>
        <taxon>Aroideae</taxon>
        <taxon>Colocasieae</taxon>
        <taxon>Colocasia</taxon>
    </lineage>
</organism>
<evidence type="ECO:0000259" key="3">
    <source>
        <dbReference type="PROSITE" id="PS50158"/>
    </source>
</evidence>
<dbReference type="AlphaFoldDB" id="A0A843TX48"/>
<dbReference type="Proteomes" id="UP000652761">
    <property type="component" value="Unassembled WGS sequence"/>
</dbReference>
<accession>A0A843TX48</accession>
<keyword evidence="5" id="KW-1185">Reference proteome</keyword>
<proteinExistence type="predicted"/>
<protein>
    <recommendedName>
        <fullName evidence="3">CCHC-type domain-containing protein</fullName>
    </recommendedName>
</protein>
<dbReference type="PROSITE" id="PS50158">
    <property type="entry name" value="ZF_CCHC"/>
    <property type="match status" value="1"/>
</dbReference>
<feature type="compositionally biased region" description="Basic residues" evidence="2">
    <location>
        <begin position="130"/>
        <end position="140"/>
    </location>
</feature>
<keyword evidence="1" id="KW-0862">Zinc</keyword>
<feature type="compositionally biased region" description="Basic and acidic residues" evidence="2">
    <location>
        <begin position="159"/>
        <end position="168"/>
    </location>
</feature>
<evidence type="ECO:0000256" key="2">
    <source>
        <dbReference type="SAM" id="MobiDB-lite"/>
    </source>
</evidence>
<name>A0A843TX48_COLES</name>
<dbReference type="SUPFAM" id="SSF57756">
    <property type="entry name" value="Retrovirus zinc finger-like domains"/>
    <property type="match status" value="1"/>
</dbReference>
<sequence>MAEEQQELSLRFFKSVHPGRTLTPHTRKGKERKSLSPRRSVQASEALKLQAPSPLFTLSVSKNADSEDSDVDDVLSKLQKILKKKKNGSRRIQKKEKKEKEPVCYECRKSGHLRPDCPRLKKTGQPEKSKKQHKKFKRKAMAAAWKNEETTSSESSSPESEKEQVESLIQGEHRLRGSYSFMSIIVEPLNDLIDHKLSEEREHEQRLELQRISSTDLFKAAHIKDEAWLKNNKSFSEDFSRVYIREEPQLHIHSKEKRERARAQEEVFKHLKPSSFKLLLLSSLSLCASL</sequence>
<dbReference type="EMBL" id="NMUH01000186">
    <property type="protein sequence ID" value="MQL73993.1"/>
    <property type="molecule type" value="Genomic_DNA"/>
</dbReference>
<comment type="caution">
    <text evidence="4">The sequence shown here is derived from an EMBL/GenBank/DDBJ whole genome shotgun (WGS) entry which is preliminary data.</text>
</comment>
<dbReference type="InterPro" id="IPR036875">
    <property type="entry name" value="Znf_CCHC_sf"/>
</dbReference>
<feature type="domain" description="CCHC-type" evidence="3">
    <location>
        <begin position="104"/>
        <end position="119"/>
    </location>
</feature>
<dbReference type="InterPro" id="IPR001878">
    <property type="entry name" value="Znf_CCHC"/>
</dbReference>
<evidence type="ECO:0000313" key="4">
    <source>
        <dbReference type="EMBL" id="MQL73993.1"/>
    </source>
</evidence>
<feature type="region of interest" description="Disordered" evidence="2">
    <location>
        <begin position="1"/>
        <end position="48"/>
    </location>
</feature>
<dbReference type="Gene3D" id="4.10.60.10">
    <property type="entry name" value="Zinc finger, CCHC-type"/>
    <property type="match status" value="1"/>
</dbReference>
<feature type="compositionally biased region" description="Basic and acidic residues" evidence="2">
    <location>
        <begin position="96"/>
        <end position="129"/>
    </location>
</feature>
<reference evidence="4" key="1">
    <citation type="submission" date="2017-07" db="EMBL/GenBank/DDBJ databases">
        <title>Taro Niue Genome Assembly and Annotation.</title>
        <authorList>
            <person name="Atibalentja N."/>
            <person name="Keating K."/>
            <person name="Fields C.J."/>
        </authorList>
    </citation>
    <scope>NUCLEOTIDE SEQUENCE</scope>
    <source>
        <strain evidence="4">Niue_2</strain>
        <tissue evidence="4">Leaf</tissue>
    </source>
</reference>
<evidence type="ECO:0000256" key="1">
    <source>
        <dbReference type="PROSITE-ProRule" id="PRU00047"/>
    </source>
</evidence>
<feature type="compositionally biased region" description="Basic residues" evidence="2">
    <location>
        <begin position="81"/>
        <end position="95"/>
    </location>
</feature>
<dbReference type="GO" id="GO:0008270">
    <property type="term" value="F:zinc ion binding"/>
    <property type="evidence" value="ECO:0007669"/>
    <property type="project" value="UniProtKB-KW"/>
</dbReference>
<feature type="region of interest" description="Disordered" evidence="2">
    <location>
        <begin position="81"/>
        <end position="168"/>
    </location>
</feature>
<keyword evidence="1" id="KW-0479">Metal-binding</keyword>
<gene>
    <name evidence="4" type="ORF">Taro_006326</name>
</gene>
<dbReference type="GO" id="GO:0003676">
    <property type="term" value="F:nucleic acid binding"/>
    <property type="evidence" value="ECO:0007669"/>
    <property type="project" value="InterPro"/>
</dbReference>